<comment type="caution">
    <text evidence="3">The sequence shown here is derived from an EMBL/GenBank/DDBJ whole genome shotgun (WGS) entry which is preliminary data.</text>
</comment>
<accession>A0A918S727</accession>
<evidence type="ECO:0000313" key="4">
    <source>
        <dbReference type="Proteomes" id="UP000646579"/>
    </source>
</evidence>
<gene>
    <name evidence="3" type="ORF">GCM10007989_24600</name>
</gene>
<reference evidence="3" key="1">
    <citation type="journal article" date="2014" name="Int. J. Syst. Evol. Microbiol.">
        <title>Complete genome sequence of Corynebacterium casei LMG S-19264T (=DSM 44701T), isolated from a smear-ripened cheese.</title>
        <authorList>
            <consortium name="US DOE Joint Genome Institute (JGI-PGF)"/>
            <person name="Walter F."/>
            <person name="Albersmeier A."/>
            <person name="Kalinowski J."/>
            <person name="Ruckert C."/>
        </authorList>
    </citation>
    <scope>NUCLEOTIDE SEQUENCE</scope>
    <source>
        <strain evidence="3">KCTC 32437</strain>
    </source>
</reference>
<dbReference type="InterPro" id="IPR025282">
    <property type="entry name" value="DUF4214"/>
</dbReference>
<feature type="compositionally biased region" description="Gly residues" evidence="1">
    <location>
        <begin position="186"/>
        <end position="200"/>
    </location>
</feature>
<keyword evidence="4" id="KW-1185">Reference proteome</keyword>
<evidence type="ECO:0000313" key="3">
    <source>
        <dbReference type="EMBL" id="GHA27786.1"/>
    </source>
</evidence>
<sequence length="798" mass="83281">MASVQGVYIAIYGRPADPGGLAYWNEVTNNGQDLSQMIAAFTDAPEFYERFAGQSNSEIVTAIYQALFGREPDAEGLAFYTDALDNGTLPIETIAINILDGAQNEDAQIIQNKLAAAEVFTASLDTPEEIAAYSGDNAETYGQQYLNQVTADPDSIPTGAEVEAAIDELVGQSPGEGQTPDEGEGPAPGGGGGGGGGSGGSNLPDAAQLSSDGTLTIADGAYATISVDSNNRIVVSAPGYDTVRVALDSATVLDPNGANITIDPASAPLLDGYLFANDKITVISSEDIKEFGPGIEAFNEAGVGDTVIIGSQTTSGLNKDDSSTYVAEGADGPLDIIGYDVLDLTQVGSKFKTFSSDFESVTIQDAFLATYDSDVRLWEFNNGNGDVEISDSVFYSRGGGNHIKDGTVDITGSTFDVKFGLTYLSGGHTADNNTFNLTEGTGGWGVQIYGDYAPLTITNNTFNGEKYAFRIESSADDQSALESHDISGNTLNGLLVNNLSEAVFEIDANTIHGVEYDSGLFGGVGGGAVIGGAGSDFIQGGKDAANDFLWGDDPTVTGKDPANFGDDRLEGGLGTNILILGTEAQDIQLGGQDTIVASGETQGQDVIFNFNFGPVERYDDIRNGGASGVAAEAEGADLTFDLVEFLGFDSIDELASAVTIKLGEDNSAYQTVAETAAGEDLTFNTNSFELAGNTVYSGPGGSERTEFEFIVEFDDGGSLTFANALSRFEKGKFLEAIDPNWDGDPANPTFDAEEVNQGMDSLTYAEGSTPTDGLVTLTDAQELAVLGHLFDQGNFTFA</sequence>
<evidence type="ECO:0000259" key="2">
    <source>
        <dbReference type="Pfam" id="PF13946"/>
    </source>
</evidence>
<dbReference type="EMBL" id="BMZE01000002">
    <property type="protein sequence ID" value="GHA27786.1"/>
    <property type="molecule type" value="Genomic_DNA"/>
</dbReference>
<dbReference type="Gene3D" id="1.10.3130.20">
    <property type="entry name" value="Phycobilisome linker domain"/>
    <property type="match status" value="1"/>
</dbReference>
<feature type="domain" description="DUF4214" evidence="2">
    <location>
        <begin position="46"/>
        <end position="102"/>
    </location>
</feature>
<proteinExistence type="predicted"/>
<name>A0A918S727_9HYPH</name>
<dbReference type="RefSeq" id="WP_189425962.1">
    <property type="nucleotide sequence ID" value="NZ_BMZE01000002.1"/>
</dbReference>
<organism evidence="3 4">
    <name type="scientific">Devosia pacifica</name>
    <dbReference type="NCBI Taxonomy" id="1335967"/>
    <lineage>
        <taxon>Bacteria</taxon>
        <taxon>Pseudomonadati</taxon>
        <taxon>Pseudomonadota</taxon>
        <taxon>Alphaproteobacteria</taxon>
        <taxon>Hyphomicrobiales</taxon>
        <taxon>Devosiaceae</taxon>
        <taxon>Devosia</taxon>
    </lineage>
</organism>
<feature type="region of interest" description="Disordered" evidence="1">
    <location>
        <begin position="171"/>
        <end position="208"/>
    </location>
</feature>
<dbReference type="AlphaFoldDB" id="A0A918S727"/>
<reference evidence="3" key="2">
    <citation type="submission" date="2020-09" db="EMBL/GenBank/DDBJ databases">
        <authorList>
            <person name="Sun Q."/>
            <person name="Kim S."/>
        </authorList>
    </citation>
    <scope>NUCLEOTIDE SEQUENCE</scope>
    <source>
        <strain evidence="3">KCTC 32437</strain>
    </source>
</reference>
<protein>
    <recommendedName>
        <fullName evidence="2">DUF4214 domain-containing protein</fullName>
    </recommendedName>
</protein>
<evidence type="ECO:0000256" key="1">
    <source>
        <dbReference type="SAM" id="MobiDB-lite"/>
    </source>
</evidence>
<dbReference type="InterPro" id="IPR038255">
    <property type="entry name" value="PBS_linker_sf"/>
</dbReference>
<dbReference type="Proteomes" id="UP000646579">
    <property type="component" value="Unassembled WGS sequence"/>
</dbReference>
<dbReference type="Pfam" id="PF13946">
    <property type="entry name" value="DUF4214"/>
    <property type="match status" value="1"/>
</dbReference>